<dbReference type="Proteomes" id="UP001362999">
    <property type="component" value="Unassembled WGS sequence"/>
</dbReference>
<reference evidence="2 3" key="1">
    <citation type="journal article" date="2024" name="J Genomics">
        <title>Draft genome sequencing and assembly of Favolaschia claudopus CIRM-BRFM 2984 isolated from oak limbs.</title>
        <authorList>
            <person name="Navarro D."/>
            <person name="Drula E."/>
            <person name="Chaduli D."/>
            <person name="Cazenave R."/>
            <person name="Ahrendt S."/>
            <person name="Wang J."/>
            <person name="Lipzen A."/>
            <person name="Daum C."/>
            <person name="Barry K."/>
            <person name="Grigoriev I.V."/>
            <person name="Favel A."/>
            <person name="Rosso M.N."/>
            <person name="Martin F."/>
        </authorList>
    </citation>
    <scope>NUCLEOTIDE SEQUENCE [LARGE SCALE GENOMIC DNA]</scope>
    <source>
        <strain evidence="2 3">CIRM-BRFM 2984</strain>
    </source>
</reference>
<dbReference type="EMBL" id="JAWWNJ010000046">
    <property type="protein sequence ID" value="KAK7018360.1"/>
    <property type="molecule type" value="Genomic_DNA"/>
</dbReference>
<evidence type="ECO:0008006" key="4">
    <source>
        <dbReference type="Google" id="ProtNLM"/>
    </source>
</evidence>
<keyword evidence="3" id="KW-1185">Reference proteome</keyword>
<protein>
    <recommendedName>
        <fullName evidence="4">F-box domain-containing protein</fullName>
    </recommendedName>
</protein>
<evidence type="ECO:0000313" key="2">
    <source>
        <dbReference type="EMBL" id="KAK7018360.1"/>
    </source>
</evidence>
<evidence type="ECO:0000313" key="3">
    <source>
        <dbReference type="Proteomes" id="UP001362999"/>
    </source>
</evidence>
<comment type="caution">
    <text evidence="2">The sequence shown here is derived from an EMBL/GenBank/DDBJ whole genome shotgun (WGS) entry which is preliminary data.</text>
</comment>
<proteinExistence type="predicted"/>
<organism evidence="2 3">
    <name type="scientific">Favolaschia claudopus</name>
    <dbReference type="NCBI Taxonomy" id="2862362"/>
    <lineage>
        <taxon>Eukaryota</taxon>
        <taxon>Fungi</taxon>
        <taxon>Dikarya</taxon>
        <taxon>Basidiomycota</taxon>
        <taxon>Agaricomycotina</taxon>
        <taxon>Agaricomycetes</taxon>
        <taxon>Agaricomycetidae</taxon>
        <taxon>Agaricales</taxon>
        <taxon>Marasmiineae</taxon>
        <taxon>Mycenaceae</taxon>
        <taxon>Favolaschia</taxon>
    </lineage>
</organism>
<name>A0AAW0AXQ7_9AGAR</name>
<dbReference type="AlphaFoldDB" id="A0AAW0AXQ7"/>
<evidence type="ECO:0000256" key="1">
    <source>
        <dbReference type="SAM" id="MobiDB-lite"/>
    </source>
</evidence>
<gene>
    <name evidence="2" type="ORF">R3P38DRAFT_1298338</name>
</gene>
<feature type="region of interest" description="Disordered" evidence="1">
    <location>
        <begin position="1"/>
        <end position="22"/>
    </location>
</feature>
<accession>A0AAW0AXQ7</accession>
<sequence length="358" mass="40179">MVEDSPMDSPEALSFSKESLRPIPSSDSPMLALPAEIVSEVFLNFLPPYPDFPDHTGLLSPILLCQICSFWRQIALSTPALWRAVGIDLRINEDPTTLIQKLDVLQTWLSRSGACPLSIRLRYDRNMQVGDSPPSLPQFMDALLPYRLQWEHLDLIMPHELLHRIKGEMPLLKSLTFGPSEFPEDDVLSDCFAQAPNLTTAVLGEYFLPSVMRLPWTQLTSLEGACLYEHECVQIVALTPALIHFKAKVVADTSETHHVDPCVCPALRTMILTVGAEAEIANVLNMLTLPALRVLEVPEPFVSTGNSIPVLKELMKRSRCAGLEELRIQWAVISEDEYREAFPEVQSLIVWGRDRRAT</sequence>